<reference evidence="11" key="2">
    <citation type="journal article" date="2014" name="ISME J.">
        <title>Microbial stratification in low pH oxic and suboxic macroscopic growths along an acid mine drainage.</title>
        <authorList>
            <person name="Mendez-Garcia C."/>
            <person name="Mesa V."/>
            <person name="Sprenger R.R."/>
            <person name="Richter M."/>
            <person name="Diez M.S."/>
            <person name="Solano J."/>
            <person name="Bargiela R."/>
            <person name="Golyshina O.V."/>
            <person name="Manteca A."/>
            <person name="Ramos J.L."/>
            <person name="Gallego J.R."/>
            <person name="Llorente I."/>
            <person name="Martins Dos Santos V.A."/>
            <person name="Jensen O.N."/>
            <person name="Pelaez A.I."/>
            <person name="Sanchez J."/>
            <person name="Ferrer M."/>
        </authorList>
    </citation>
    <scope>NUCLEOTIDE SEQUENCE</scope>
</reference>
<keyword evidence="11" id="KW-0540">Nuclease</keyword>
<evidence type="ECO:0000256" key="3">
    <source>
        <dbReference type="ARBA" id="ARBA00022723"/>
    </source>
</evidence>
<evidence type="ECO:0000256" key="9">
    <source>
        <dbReference type="ARBA" id="ARBA00023295"/>
    </source>
</evidence>
<dbReference type="GO" id="GO:0019104">
    <property type="term" value="F:DNA N-glycosylase activity"/>
    <property type="evidence" value="ECO:0007669"/>
    <property type="project" value="TreeGrafter"/>
</dbReference>
<keyword evidence="7" id="KW-0411">Iron-sulfur</keyword>
<dbReference type="InterPro" id="IPR004036">
    <property type="entry name" value="Endonuclease-III-like_CS2"/>
</dbReference>
<evidence type="ECO:0000256" key="2">
    <source>
        <dbReference type="ARBA" id="ARBA00022485"/>
    </source>
</evidence>
<dbReference type="FunFam" id="1.10.340.30:FF:000001">
    <property type="entry name" value="Endonuclease III"/>
    <property type="match status" value="1"/>
</dbReference>
<dbReference type="Pfam" id="PF00633">
    <property type="entry name" value="HHH"/>
    <property type="match status" value="1"/>
</dbReference>
<dbReference type="InterPro" id="IPR003265">
    <property type="entry name" value="HhH-GPD_domain"/>
</dbReference>
<dbReference type="InterPro" id="IPR000445">
    <property type="entry name" value="HhH_motif"/>
</dbReference>
<dbReference type="SMART" id="SM00478">
    <property type="entry name" value="ENDO3c"/>
    <property type="match status" value="1"/>
</dbReference>
<dbReference type="GO" id="GO:0006285">
    <property type="term" value="P:base-excision repair, AP site formation"/>
    <property type="evidence" value="ECO:0007669"/>
    <property type="project" value="TreeGrafter"/>
</dbReference>
<dbReference type="PROSITE" id="PS01155">
    <property type="entry name" value="ENDONUCLEASE_III_2"/>
    <property type="match status" value="1"/>
</dbReference>
<keyword evidence="2" id="KW-0004">4Fe-4S</keyword>
<dbReference type="GO" id="GO:0046872">
    <property type="term" value="F:metal ion binding"/>
    <property type="evidence" value="ECO:0007669"/>
    <property type="project" value="UniProtKB-KW"/>
</dbReference>
<keyword evidence="9" id="KW-0326">Glycosidase</keyword>
<dbReference type="InterPro" id="IPR023170">
    <property type="entry name" value="HhH_base_excis_C"/>
</dbReference>
<keyword evidence="3" id="KW-0479">Metal-binding</keyword>
<dbReference type="PANTHER" id="PTHR10359">
    <property type="entry name" value="A/G-SPECIFIC ADENINE GLYCOSYLASE/ENDONUCLEASE III"/>
    <property type="match status" value="1"/>
</dbReference>
<evidence type="ECO:0000256" key="5">
    <source>
        <dbReference type="ARBA" id="ARBA00022801"/>
    </source>
</evidence>
<dbReference type="EMBL" id="AUZZ01009087">
    <property type="protein sequence ID" value="EQD34963.1"/>
    <property type="molecule type" value="Genomic_DNA"/>
</dbReference>
<dbReference type="Gene3D" id="1.10.340.30">
    <property type="entry name" value="Hypothetical protein, domain 2"/>
    <property type="match status" value="1"/>
</dbReference>
<evidence type="ECO:0000313" key="11">
    <source>
        <dbReference type="EMBL" id="EQD34963.1"/>
    </source>
</evidence>
<keyword evidence="11" id="KW-0255">Endonuclease</keyword>
<accession>T0YPC7</accession>
<keyword evidence="8" id="KW-0234">DNA repair</keyword>
<comment type="similarity">
    <text evidence="1">Belongs to the Nth/MutY family.</text>
</comment>
<keyword evidence="6" id="KW-0408">Iron</keyword>
<dbReference type="GO" id="GO:0004519">
    <property type="term" value="F:endonuclease activity"/>
    <property type="evidence" value="ECO:0007669"/>
    <property type="project" value="UniProtKB-KW"/>
</dbReference>
<evidence type="ECO:0000259" key="10">
    <source>
        <dbReference type="SMART" id="SM00478"/>
    </source>
</evidence>
<keyword evidence="5" id="KW-0378">Hydrolase</keyword>
<comment type="caution">
    <text evidence="11">The sequence shown here is derived from an EMBL/GenBank/DDBJ whole genome shotgun (WGS) entry which is preliminary data.</text>
</comment>
<dbReference type="PANTHER" id="PTHR10359:SF18">
    <property type="entry name" value="ENDONUCLEASE III"/>
    <property type="match status" value="1"/>
</dbReference>
<name>T0YPC7_9ZZZZ</name>
<protein>
    <submittedName>
        <fullName evidence="11">DNA-(Apurinic or apyrimidinic site) lyase / endonuclease III</fullName>
    </submittedName>
</protein>
<organism evidence="11">
    <name type="scientific">mine drainage metagenome</name>
    <dbReference type="NCBI Taxonomy" id="410659"/>
    <lineage>
        <taxon>unclassified sequences</taxon>
        <taxon>metagenomes</taxon>
        <taxon>ecological metagenomes</taxon>
    </lineage>
</organism>
<feature type="domain" description="HhH-GPD" evidence="10">
    <location>
        <begin position="1"/>
        <end position="130"/>
    </location>
</feature>
<dbReference type="Pfam" id="PF00730">
    <property type="entry name" value="HhH-GPD"/>
    <property type="match status" value="1"/>
</dbReference>
<dbReference type="InterPro" id="IPR011257">
    <property type="entry name" value="DNA_glycosylase"/>
</dbReference>
<feature type="non-terminal residue" evidence="11">
    <location>
        <position position="1"/>
    </location>
</feature>
<evidence type="ECO:0000256" key="8">
    <source>
        <dbReference type="ARBA" id="ARBA00023204"/>
    </source>
</evidence>
<dbReference type="SUPFAM" id="SSF48150">
    <property type="entry name" value="DNA-glycosylase"/>
    <property type="match status" value="1"/>
</dbReference>
<evidence type="ECO:0000256" key="6">
    <source>
        <dbReference type="ARBA" id="ARBA00023004"/>
    </source>
</evidence>
<reference evidence="11" key="1">
    <citation type="submission" date="2013-08" db="EMBL/GenBank/DDBJ databases">
        <authorList>
            <person name="Mendez C."/>
            <person name="Richter M."/>
            <person name="Ferrer M."/>
            <person name="Sanchez J."/>
        </authorList>
    </citation>
    <scope>NUCLEOTIDE SEQUENCE</scope>
</reference>
<evidence type="ECO:0000256" key="1">
    <source>
        <dbReference type="ARBA" id="ARBA00008343"/>
    </source>
</evidence>
<gene>
    <name evidence="11" type="ORF">B2A_12594</name>
</gene>
<sequence length="156" mass="17324">RFKSAKDYANASENEIIGYIKPVSFAGNKAKNIIRAAKTLEEEYGGNVPKTMEELIALPGIGRKTANTILINAYGIVEGIPVDTWVIKLSPRLGLSLEKNPDKIERDLMGKIDRKYWHDIAYVLKRHGKTLCKAVPECSKCPVKDICPRNGVTKAI</sequence>
<dbReference type="CDD" id="cd00056">
    <property type="entry name" value="ENDO3c"/>
    <property type="match status" value="1"/>
</dbReference>
<dbReference type="AlphaFoldDB" id="T0YPC7"/>
<evidence type="ECO:0000256" key="4">
    <source>
        <dbReference type="ARBA" id="ARBA00022763"/>
    </source>
</evidence>
<proteinExistence type="inferred from homology"/>
<evidence type="ECO:0000256" key="7">
    <source>
        <dbReference type="ARBA" id="ARBA00023014"/>
    </source>
</evidence>
<dbReference type="Gene3D" id="1.10.1670.10">
    <property type="entry name" value="Helix-hairpin-Helix base-excision DNA repair enzymes (C-terminal)"/>
    <property type="match status" value="1"/>
</dbReference>
<dbReference type="GO" id="GO:0016829">
    <property type="term" value="F:lyase activity"/>
    <property type="evidence" value="ECO:0007669"/>
    <property type="project" value="UniProtKB-KW"/>
</dbReference>
<dbReference type="GO" id="GO:0051539">
    <property type="term" value="F:4 iron, 4 sulfur cluster binding"/>
    <property type="evidence" value="ECO:0007669"/>
    <property type="project" value="UniProtKB-KW"/>
</dbReference>
<keyword evidence="11" id="KW-0456">Lyase</keyword>
<keyword evidence="4" id="KW-0227">DNA damage</keyword>
<dbReference type="GO" id="GO:0003677">
    <property type="term" value="F:DNA binding"/>
    <property type="evidence" value="ECO:0007669"/>
    <property type="project" value="InterPro"/>
</dbReference>